<dbReference type="SUPFAM" id="SSF81653">
    <property type="entry name" value="Calcium ATPase, transduction domain A"/>
    <property type="match status" value="1"/>
</dbReference>
<dbReference type="SUPFAM" id="SSF81665">
    <property type="entry name" value="Calcium ATPase, transmembrane domain M"/>
    <property type="match status" value="1"/>
</dbReference>
<dbReference type="SUPFAM" id="SSF56784">
    <property type="entry name" value="HAD-like"/>
    <property type="match status" value="1"/>
</dbReference>
<comment type="caution">
    <text evidence="10">The sequence shown here is derived from an EMBL/GenBank/DDBJ whole genome shotgun (WGS) entry which is preliminary data.</text>
</comment>
<dbReference type="PROSITE" id="PS00154">
    <property type="entry name" value="ATPASE_E1_E2"/>
    <property type="match status" value="1"/>
</dbReference>
<dbReference type="AlphaFoldDB" id="A0A0G1Q306"/>
<dbReference type="PANTHER" id="PTHR48085">
    <property type="entry name" value="CADMIUM/ZINC-TRANSPORTING ATPASE HMA2-RELATED"/>
    <property type="match status" value="1"/>
</dbReference>
<name>A0A0G1Q306_9BACT</name>
<proteinExistence type="inferred from homology"/>
<dbReference type="GO" id="GO:0016887">
    <property type="term" value="F:ATP hydrolysis activity"/>
    <property type="evidence" value="ECO:0007669"/>
    <property type="project" value="InterPro"/>
</dbReference>
<feature type="transmembrane region" description="Helical" evidence="8">
    <location>
        <begin position="49"/>
        <end position="65"/>
    </location>
</feature>
<dbReference type="EMBL" id="LCMQ01000044">
    <property type="protein sequence ID" value="KKU39127.1"/>
    <property type="molecule type" value="Genomic_DNA"/>
</dbReference>
<dbReference type="PRINTS" id="PR00941">
    <property type="entry name" value="CDATPASE"/>
</dbReference>
<evidence type="ECO:0000259" key="9">
    <source>
        <dbReference type="Pfam" id="PF00122"/>
    </source>
</evidence>
<keyword evidence="7 8" id="KW-0472">Membrane</keyword>
<dbReference type="Gene3D" id="2.70.150.10">
    <property type="entry name" value="Calcium-transporting ATPase, cytoplasmic transduction domain A"/>
    <property type="match status" value="1"/>
</dbReference>
<dbReference type="Gene3D" id="3.40.50.1000">
    <property type="entry name" value="HAD superfamily/HAD-like"/>
    <property type="match status" value="1"/>
</dbReference>
<feature type="transmembrane region" description="Helical" evidence="8">
    <location>
        <begin position="279"/>
        <end position="303"/>
    </location>
</feature>
<evidence type="ECO:0000256" key="5">
    <source>
        <dbReference type="ARBA" id="ARBA00022967"/>
    </source>
</evidence>
<dbReference type="GO" id="GO:0046872">
    <property type="term" value="F:metal ion binding"/>
    <property type="evidence" value="ECO:0007669"/>
    <property type="project" value="UniProtKB-KW"/>
</dbReference>
<dbReference type="InterPro" id="IPR023214">
    <property type="entry name" value="HAD_sf"/>
</dbReference>
<dbReference type="InterPro" id="IPR036412">
    <property type="entry name" value="HAD-like_sf"/>
</dbReference>
<dbReference type="SFLD" id="SFLDS00003">
    <property type="entry name" value="Haloacid_Dehalogenase"/>
    <property type="match status" value="1"/>
</dbReference>
<feature type="domain" description="P-type ATPase A" evidence="9">
    <location>
        <begin position="130"/>
        <end position="230"/>
    </location>
</feature>
<dbReference type="Proteomes" id="UP000034202">
    <property type="component" value="Unassembled WGS sequence"/>
</dbReference>
<protein>
    <submittedName>
        <fullName evidence="10">Heavy metal translocating P-type ATPase</fullName>
    </submittedName>
</protein>
<evidence type="ECO:0000256" key="8">
    <source>
        <dbReference type="RuleBase" id="RU362081"/>
    </source>
</evidence>
<dbReference type="InterPro" id="IPR027256">
    <property type="entry name" value="P-typ_ATPase_IB"/>
</dbReference>
<dbReference type="Pfam" id="PF00122">
    <property type="entry name" value="E1-E2_ATPase"/>
    <property type="match status" value="1"/>
</dbReference>
<evidence type="ECO:0000256" key="4">
    <source>
        <dbReference type="ARBA" id="ARBA00022723"/>
    </source>
</evidence>
<evidence type="ECO:0000313" key="10">
    <source>
        <dbReference type="EMBL" id="KKU39127.1"/>
    </source>
</evidence>
<dbReference type="NCBIfam" id="TIGR01525">
    <property type="entry name" value="ATPase-IB_hvy"/>
    <property type="match status" value="1"/>
</dbReference>
<dbReference type="InterPro" id="IPR023299">
    <property type="entry name" value="ATPase_P-typ_cyto_dom_N"/>
</dbReference>
<dbReference type="GO" id="GO:0005524">
    <property type="term" value="F:ATP binding"/>
    <property type="evidence" value="ECO:0007669"/>
    <property type="project" value="UniProtKB-UniRule"/>
</dbReference>
<dbReference type="SFLD" id="SFLDF00027">
    <property type="entry name" value="p-type_atpase"/>
    <property type="match status" value="1"/>
</dbReference>
<feature type="transmembrane region" description="Helical" evidence="8">
    <location>
        <begin position="24"/>
        <end position="43"/>
    </location>
</feature>
<dbReference type="FunFam" id="2.70.150.10:FF:000002">
    <property type="entry name" value="Copper-transporting ATPase 1, putative"/>
    <property type="match status" value="1"/>
</dbReference>
<dbReference type="Gene3D" id="3.40.1110.10">
    <property type="entry name" value="Calcium-transporting ATPase, cytoplasmic domain N"/>
    <property type="match status" value="1"/>
</dbReference>
<dbReference type="GO" id="GO:0005886">
    <property type="term" value="C:plasma membrane"/>
    <property type="evidence" value="ECO:0007669"/>
    <property type="project" value="UniProtKB-SubCell"/>
</dbReference>
<comment type="subcellular location">
    <subcellularLocation>
        <location evidence="8">Cell membrane</location>
    </subcellularLocation>
    <subcellularLocation>
        <location evidence="1">Membrane</location>
    </subcellularLocation>
</comment>
<evidence type="ECO:0000256" key="6">
    <source>
        <dbReference type="ARBA" id="ARBA00022989"/>
    </source>
</evidence>
<dbReference type="InterPro" id="IPR018303">
    <property type="entry name" value="ATPase_P-typ_P_site"/>
</dbReference>
<evidence type="ECO:0000256" key="7">
    <source>
        <dbReference type="ARBA" id="ARBA00023136"/>
    </source>
</evidence>
<dbReference type="InterPro" id="IPR001757">
    <property type="entry name" value="P_typ_ATPase"/>
</dbReference>
<dbReference type="InterPro" id="IPR023298">
    <property type="entry name" value="ATPase_P-typ_TM_dom_sf"/>
</dbReference>
<keyword evidence="8" id="KW-0547">Nucleotide-binding</keyword>
<feature type="transmembrane region" description="Helical" evidence="8">
    <location>
        <begin position="249"/>
        <end position="267"/>
    </location>
</feature>
<feature type="transmembrane region" description="Helical" evidence="8">
    <location>
        <begin position="585"/>
        <end position="612"/>
    </location>
</feature>
<keyword evidence="5" id="KW-1278">Translocase</keyword>
<gene>
    <name evidence="10" type="ORF">UX55_C0044G0004</name>
</gene>
<keyword evidence="8" id="KW-1003">Cell membrane</keyword>
<organism evidence="10 11">
    <name type="scientific">Candidatus Azambacteria bacterium GW2011_GWE2_46_45</name>
    <dbReference type="NCBI Taxonomy" id="1618625"/>
    <lineage>
        <taxon>Bacteria</taxon>
        <taxon>Candidatus Azamiibacteriota</taxon>
    </lineage>
</organism>
<dbReference type="InterPro" id="IPR059000">
    <property type="entry name" value="ATPase_P-type_domA"/>
</dbReference>
<dbReference type="PANTHER" id="PTHR48085:SF5">
    <property type="entry name" value="CADMIUM_ZINC-TRANSPORTING ATPASE HMA4-RELATED"/>
    <property type="match status" value="1"/>
</dbReference>
<dbReference type="InterPro" id="IPR044492">
    <property type="entry name" value="P_typ_ATPase_HD_dom"/>
</dbReference>
<reference evidence="10 11" key="1">
    <citation type="journal article" date="2015" name="Nature">
        <title>rRNA introns, odd ribosomes, and small enigmatic genomes across a large radiation of phyla.</title>
        <authorList>
            <person name="Brown C.T."/>
            <person name="Hug L.A."/>
            <person name="Thomas B.C."/>
            <person name="Sharon I."/>
            <person name="Castelle C.J."/>
            <person name="Singh A."/>
            <person name="Wilkins M.J."/>
            <person name="Williams K.H."/>
            <person name="Banfield J.F."/>
        </authorList>
    </citation>
    <scope>NUCLEOTIDE SEQUENCE [LARGE SCALE GENOMIC DNA]</scope>
</reference>
<dbReference type="SFLD" id="SFLDG00002">
    <property type="entry name" value="C1.7:_P-type_atpase_like"/>
    <property type="match status" value="1"/>
</dbReference>
<dbReference type="GO" id="GO:0019829">
    <property type="term" value="F:ATPase-coupled monoatomic cation transmembrane transporter activity"/>
    <property type="evidence" value="ECO:0007669"/>
    <property type="project" value="InterPro"/>
</dbReference>
<dbReference type="InterPro" id="IPR008250">
    <property type="entry name" value="ATPase_P-typ_transduc_dom_A_sf"/>
</dbReference>
<keyword evidence="8" id="KW-0067">ATP-binding</keyword>
<keyword evidence="3 8" id="KW-0812">Transmembrane</keyword>
<feature type="transmembrane region" description="Helical" evidence="8">
    <location>
        <begin position="77"/>
        <end position="93"/>
    </location>
</feature>
<dbReference type="InterPro" id="IPR051014">
    <property type="entry name" value="Cation_Transport_ATPase_IB"/>
</dbReference>
<dbReference type="PATRIC" id="fig|1618625.3.peg.545"/>
<comment type="similarity">
    <text evidence="2 8">Belongs to the cation transport ATPase (P-type) (TC 3.A.3) family. Type IB subfamily.</text>
</comment>
<evidence type="ECO:0000313" key="11">
    <source>
        <dbReference type="Proteomes" id="UP000034202"/>
    </source>
</evidence>
<sequence length="636" mass="68093">MTHEEKDHDGFEGKLYAHPPMRNALIAGGLTLLAFGLGHLGIIPSGYETAIYIFAIVIGGYHWTREGIEELIERKEIGIELLMLGATIGSAILGMWDEAAFLVFIYGVAEGLEEYAYARTRASIRKLLDLAPKEARVLQNGKEMMIPAGELKVGDIFLVRPGESIATDGTIFKGKSSLNEAPVTGESIPVEKKEGMQVFAATINQEGALEIKVTATFANNTLSKIVHLVEEAQEKKGKAQQFIEKFGKIYSPIVLFSAIGLALFSLLDPSFSEWSIRAVVLLVAAAPCALVMSTPVAVAAGIGRAGSEGVLIKGGVYLENLGKIKAVAFDKTGTLTKGEPVVTDIISINRDEKKILTLAYSVEKFNNHPLAQAIVKKAESLGLQNIPTSDFVAMSGFGTKAVIEGQTMYVGKKDLFTKIDITNSDSEIEKLRMEGKTIVLVGSDKVVYGIIALRDEIRPVARQVISTLRHMGMAVVMLTGDNHVTAQAIAKELGIDQVKADLKPEDKVAAVKELKKEYGMVAMVGDGINDAPALAESSVGMVMGTAGTDAAIEAADVALMADDLTKIPYAIDLGKKARGISLQNIVFSIFILVVLIPSALIGFLSVAIAVAVHEASELIAVGNGLRVAKKKIRIYE</sequence>
<evidence type="ECO:0000256" key="1">
    <source>
        <dbReference type="ARBA" id="ARBA00004370"/>
    </source>
</evidence>
<keyword evidence="6 8" id="KW-1133">Transmembrane helix</keyword>
<evidence type="ECO:0000256" key="3">
    <source>
        <dbReference type="ARBA" id="ARBA00022692"/>
    </source>
</evidence>
<dbReference type="NCBIfam" id="TIGR01494">
    <property type="entry name" value="ATPase_P-type"/>
    <property type="match status" value="1"/>
</dbReference>
<dbReference type="PRINTS" id="PR00119">
    <property type="entry name" value="CATATPASE"/>
</dbReference>
<accession>A0A0G1Q306</accession>
<keyword evidence="4 8" id="KW-0479">Metal-binding</keyword>
<dbReference type="Pfam" id="PF00702">
    <property type="entry name" value="Hydrolase"/>
    <property type="match status" value="1"/>
</dbReference>
<evidence type="ECO:0000256" key="2">
    <source>
        <dbReference type="ARBA" id="ARBA00006024"/>
    </source>
</evidence>